<dbReference type="InterPro" id="IPR015424">
    <property type="entry name" value="PyrdxlP-dep_Trfase"/>
</dbReference>
<dbReference type="EMBL" id="JBHULT010000010">
    <property type="protein sequence ID" value="MFD2518532.1"/>
    <property type="molecule type" value="Genomic_DNA"/>
</dbReference>
<dbReference type="Gene3D" id="3.40.640.10">
    <property type="entry name" value="Type I PLP-dependent aspartate aminotransferase-like (Major domain)"/>
    <property type="match status" value="1"/>
</dbReference>
<organism evidence="4 5">
    <name type="scientific">Salinimicrobium flavum</name>
    <dbReference type="NCBI Taxonomy" id="1737065"/>
    <lineage>
        <taxon>Bacteria</taxon>
        <taxon>Pseudomonadati</taxon>
        <taxon>Bacteroidota</taxon>
        <taxon>Flavobacteriia</taxon>
        <taxon>Flavobacteriales</taxon>
        <taxon>Flavobacteriaceae</taxon>
        <taxon>Salinimicrobium</taxon>
    </lineage>
</organism>
<keyword evidence="4" id="KW-0032">Aminotransferase</keyword>
<dbReference type="PIRSF" id="PIRSF000390">
    <property type="entry name" value="PLP_StrS"/>
    <property type="match status" value="1"/>
</dbReference>
<dbReference type="InterPro" id="IPR015421">
    <property type="entry name" value="PyrdxlP-dep_Trfase_major"/>
</dbReference>
<keyword evidence="1 3" id="KW-0663">Pyridoxal phosphate</keyword>
<keyword evidence="5" id="KW-1185">Reference proteome</keyword>
<evidence type="ECO:0000256" key="1">
    <source>
        <dbReference type="ARBA" id="ARBA00022898"/>
    </source>
</evidence>
<dbReference type="SUPFAM" id="SSF53383">
    <property type="entry name" value="PLP-dependent transferases"/>
    <property type="match status" value="1"/>
</dbReference>
<evidence type="ECO:0000313" key="5">
    <source>
        <dbReference type="Proteomes" id="UP001597468"/>
    </source>
</evidence>
<dbReference type="CDD" id="cd00616">
    <property type="entry name" value="AHBA_syn"/>
    <property type="match status" value="1"/>
</dbReference>
<dbReference type="PANTHER" id="PTHR30244:SF9">
    <property type="entry name" value="PROTEIN RV3402C"/>
    <property type="match status" value="1"/>
</dbReference>
<proteinExistence type="inferred from homology"/>
<gene>
    <name evidence="4" type="ORF">ACFSTG_11540</name>
</gene>
<accession>A0ABW5J0A2</accession>
<comment type="similarity">
    <text evidence="2 3">Belongs to the DegT/DnrJ/EryC1 family.</text>
</comment>
<evidence type="ECO:0000256" key="2">
    <source>
        <dbReference type="ARBA" id="ARBA00037999"/>
    </source>
</evidence>
<dbReference type="RefSeq" id="WP_380752825.1">
    <property type="nucleotide sequence ID" value="NZ_JBHULT010000010.1"/>
</dbReference>
<sequence>MIPVTKTFFPPLEEYQQRLQRVWNNQWLTNRGELVKELEQKLKKQLEVTNITLTTNGTLPIQIALNVLAKKGEVITTPFSYVATTSAIVWEHCTPVFVDIHPEYLTIDETKIEAAITDKTTAILATHVFGNPCEVEAIKKIAKRHNLKVIYDAAHCFGVRYKGKSLFEYGDVSTCSFHATKIFHTGEGGAMFSKDNELNHKLFYSHNFGHNGPESFYGVGINAKMSELQAAMGLTVLPKMNKIFDDRKRVVDYYNENLDFSHFQKLKIREETTWNYSYYPVIFKNEEELLKAQKLLNEENIFPRRYFYPSLNKLEYVEKSVMKNSEQIANTILCLPLYYKLQDSAIERITNLINNFKE</sequence>
<dbReference type="InterPro" id="IPR000653">
    <property type="entry name" value="DegT/StrS_aminotransferase"/>
</dbReference>
<evidence type="ECO:0000313" key="4">
    <source>
        <dbReference type="EMBL" id="MFD2518532.1"/>
    </source>
</evidence>
<dbReference type="Proteomes" id="UP001597468">
    <property type="component" value="Unassembled WGS sequence"/>
</dbReference>
<dbReference type="GO" id="GO:0008483">
    <property type="term" value="F:transaminase activity"/>
    <property type="evidence" value="ECO:0007669"/>
    <property type="project" value="UniProtKB-KW"/>
</dbReference>
<keyword evidence="4" id="KW-0808">Transferase</keyword>
<dbReference type="Pfam" id="PF01041">
    <property type="entry name" value="DegT_DnrJ_EryC1"/>
    <property type="match status" value="1"/>
</dbReference>
<protein>
    <submittedName>
        <fullName evidence="4">DegT/DnrJ/EryC1/StrS family aminotransferase</fullName>
    </submittedName>
</protein>
<dbReference type="PANTHER" id="PTHR30244">
    <property type="entry name" value="TRANSAMINASE"/>
    <property type="match status" value="1"/>
</dbReference>
<evidence type="ECO:0000256" key="3">
    <source>
        <dbReference type="RuleBase" id="RU004508"/>
    </source>
</evidence>
<reference evidence="5" key="1">
    <citation type="journal article" date="2019" name="Int. J. Syst. Evol. Microbiol.">
        <title>The Global Catalogue of Microorganisms (GCM) 10K type strain sequencing project: providing services to taxonomists for standard genome sequencing and annotation.</title>
        <authorList>
            <consortium name="The Broad Institute Genomics Platform"/>
            <consortium name="The Broad Institute Genome Sequencing Center for Infectious Disease"/>
            <person name="Wu L."/>
            <person name="Ma J."/>
        </authorList>
    </citation>
    <scope>NUCLEOTIDE SEQUENCE [LARGE SCALE GENOMIC DNA]</scope>
    <source>
        <strain evidence="5">KCTC 42585</strain>
    </source>
</reference>
<comment type="caution">
    <text evidence="4">The sequence shown here is derived from an EMBL/GenBank/DDBJ whole genome shotgun (WGS) entry which is preliminary data.</text>
</comment>
<name>A0ABW5J0A2_9FLAO</name>